<gene>
    <name evidence="3 5" type="ORF">CBG21368</name>
    <name evidence="3" type="ORF">CBG_21368</name>
</gene>
<accession>A8XZY1</accession>
<dbReference type="HOGENOM" id="CLU_889146_0_0_1"/>
<evidence type="ECO:0000256" key="2">
    <source>
        <dbReference type="SAM" id="MobiDB-lite"/>
    </source>
</evidence>
<keyword evidence="1" id="KW-0175">Coiled coil</keyword>
<sequence>MRVPNCKNQERCRERRPYIALCVVAGCHGAPEEEEEEDPSLSNKTTRSYFSRTLLPAPPSALLCRKNSPPSSWPVASNPSRSPRHTAMNRDDLAQNGKVGACRLLATDPLTLSSIISVPVKDIKIVNLSNAENQTIGKTTMSTPMEVLERQLQNFVINDAHQENQNPEVTMNELKEQNRQLQEQAFILQNTIEKLVEEKAEVETAKDRIEDYLHMEIQNSEISRTTIQNLQAQIVWLHAQLQEMHSQKLWNFSISESENFGTSEAENLRTSEFQNLRISELQNFRISGPQNLRITYTIENCKIIFTNFTNSGF</sequence>
<dbReference type="PANTHER" id="PTHR12239">
    <property type="entry name" value="PROTEIN CBG20215-RELATED"/>
    <property type="match status" value="1"/>
</dbReference>
<organism evidence="3 4">
    <name type="scientific">Caenorhabditis briggsae</name>
    <dbReference type="NCBI Taxonomy" id="6238"/>
    <lineage>
        <taxon>Eukaryota</taxon>
        <taxon>Metazoa</taxon>
        <taxon>Ecdysozoa</taxon>
        <taxon>Nematoda</taxon>
        <taxon>Chromadorea</taxon>
        <taxon>Rhabditida</taxon>
        <taxon>Rhabditina</taxon>
        <taxon>Rhabditomorpha</taxon>
        <taxon>Rhabditoidea</taxon>
        <taxon>Rhabditidae</taxon>
        <taxon>Peloderinae</taxon>
        <taxon>Caenorhabditis</taxon>
    </lineage>
</organism>
<dbReference type="eggNOG" id="ENOG502T3IP">
    <property type="taxonomic scope" value="Eukaryota"/>
</dbReference>
<dbReference type="AlphaFoldDB" id="A8XZY1"/>
<dbReference type="EMBL" id="HE601136">
    <property type="protein sequence ID" value="CAP38198.1"/>
    <property type="molecule type" value="Genomic_DNA"/>
</dbReference>
<evidence type="ECO:0000313" key="5">
    <source>
        <dbReference type="WormBase" id="CBG21368"/>
    </source>
</evidence>
<reference evidence="3 4" key="1">
    <citation type="journal article" date="2003" name="PLoS Biol.">
        <title>The genome sequence of Caenorhabditis briggsae: a platform for comparative genomics.</title>
        <authorList>
            <person name="Stein L.D."/>
            <person name="Bao Z."/>
            <person name="Blasiar D."/>
            <person name="Blumenthal T."/>
            <person name="Brent M.R."/>
            <person name="Chen N."/>
            <person name="Chinwalla A."/>
            <person name="Clarke L."/>
            <person name="Clee C."/>
            <person name="Coghlan A."/>
            <person name="Coulson A."/>
            <person name="D'Eustachio P."/>
            <person name="Fitch D.H."/>
            <person name="Fulton L.A."/>
            <person name="Fulton R.E."/>
            <person name="Griffiths-Jones S."/>
            <person name="Harris T.W."/>
            <person name="Hillier L.W."/>
            <person name="Kamath R."/>
            <person name="Kuwabara P.E."/>
            <person name="Mardis E.R."/>
            <person name="Marra M.A."/>
            <person name="Miner T.L."/>
            <person name="Minx P."/>
            <person name="Mullikin J.C."/>
            <person name="Plumb R.W."/>
            <person name="Rogers J."/>
            <person name="Schein J.E."/>
            <person name="Sohrmann M."/>
            <person name="Spieth J."/>
            <person name="Stajich J.E."/>
            <person name="Wei C."/>
            <person name="Willey D."/>
            <person name="Wilson R.K."/>
            <person name="Durbin R."/>
            <person name="Waterston R.H."/>
        </authorList>
    </citation>
    <scope>NUCLEOTIDE SEQUENCE [LARGE SCALE GENOMIC DNA]</scope>
    <source>
        <strain evidence="3 4">AF16</strain>
    </source>
</reference>
<dbReference type="KEGG" id="cbr:CBG_21368"/>
<evidence type="ECO:0000256" key="1">
    <source>
        <dbReference type="SAM" id="Coils"/>
    </source>
</evidence>
<dbReference type="Proteomes" id="UP000008549">
    <property type="component" value="Unassembled WGS sequence"/>
</dbReference>
<keyword evidence="4" id="KW-1185">Reference proteome</keyword>
<evidence type="ECO:0000313" key="4">
    <source>
        <dbReference type="Proteomes" id="UP000008549"/>
    </source>
</evidence>
<dbReference type="WormBase" id="CBG21368">
    <property type="protein sequence ID" value="CBP46318"/>
    <property type="gene ID" value="WBGene00040169"/>
</dbReference>
<proteinExistence type="predicted"/>
<name>A8XZY1_CAEBR</name>
<evidence type="ECO:0000313" key="3">
    <source>
        <dbReference type="EMBL" id="CAP38198.1"/>
    </source>
</evidence>
<dbReference type="InParanoid" id="A8XZY1"/>
<feature type="compositionally biased region" description="Polar residues" evidence="2">
    <location>
        <begin position="68"/>
        <end position="81"/>
    </location>
</feature>
<feature type="region of interest" description="Disordered" evidence="2">
    <location>
        <begin position="66"/>
        <end position="88"/>
    </location>
</feature>
<feature type="coiled-coil region" evidence="1">
    <location>
        <begin position="164"/>
        <end position="215"/>
    </location>
</feature>
<reference evidence="3 4" key="2">
    <citation type="journal article" date="2011" name="PLoS Genet.">
        <title>Caenorhabditis briggsae recombinant inbred line genotypes reveal inter-strain incompatibility and the evolution of recombination.</title>
        <authorList>
            <person name="Ross J.A."/>
            <person name="Koboldt D.C."/>
            <person name="Staisch J.E."/>
            <person name="Chamberlin H.M."/>
            <person name="Gupta B.P."/>
            <person name="Miller R.D."/>
            <person name="Baird S.E."/>
            <person name="Haag E.S."/>
        </authorList>
    </citation>
    <scope>NUCLEOTIDE SEQUENCE [LARGE SCALE GENOMIC DNA]</scope>
    <source>
        <strain evidence="3 4">AF16</strain>
    </source>
</reference>
<dbReference type="GeneID" id="8588953"/>
<dbReference type="RefSeq" id="XP_002646954.1">
    <property type="nucleotide sequence ID" value="XM_002646908.1"/>
</dbReference>
<dbReference type="CTD" id="8588953"/>
<dbReference type="InterPro" id="IPR052293">
    <property type="entry name" value="SRRP"/>
</dbReference>
<protein>
    <submittedName>
        <fullName evidence="3">Protein CBG21368</fullName>
    </submittedName>
</protein>
<dbReference type="PANTHER" id="PTHR12239:SF41">
    <property type="entry name" value="MEMBRANE ASSOCIATED PROTEIN, PUTATIVE-RELATED"/>
    <property type="match status" value="1"/>
</dbReference>
<dbReference type="PROSITE" id="PS51257">
    <property type="entry name" value="PROKAR_LIPOPROTEIN"/>
    <property type="match status" value="1"/>
</dbReference>